<dbReference type="Pfam" id="PF01734">
    <property type="entry name" value="Patatin"/>
    <property type="match status" value="1"/>
</dbReference>
<accession>A0ABW2Q2G8</accession>
<evidence type="ECO:0000256" key="2">
    <source>
        <dbReference type="ARBA" id="ARBA00022963"/>
    </source>
</evidence>
<reference evidence="8" key="1">
    <citation type="journal article" date="2019" name="Int. J. Syst. Evol. Microbiol.">
        <title>The Global Catalogue of Microorganisms (GCM) 10K type strain sequencing project: providing services to taxonomists for standard genome sequencing and annotation.</title>
        <authorList>
            <consortium name="The Broad Institute Genomics Platform"/>
            <consortium name="The Broad Institute Genome Sequencing Center for Infectious Disease"/>
            <person name="Wu L."/>
            <person name="Ma J."/>
        </authorList>
    </citation>
    <scope>NUCLEOTIDE SEQUENCE [LARGE SCALE GENOMIC DNA]</scope>
    <source>
        <strain evidence="8">JCM 1490</strain>
    </source>
</reference>
<dbReference type="Proteomes" id="UP001596455">
    <property type="component" value="Unassembled WGS sequence"/>
</dbReference>
<feature type="short sequence motif" description="GXSXG" evidence="4">
    <location>
        <begin position="53"/>
        <end position="57"/>
    </location>
</feature>
<dbReference type="InterPro" id="IPR050301">
    <property type="entry name" value="NTE"/>
</dbReference>
<name>A0ABW2Q2G8_9MICO</name>
<dbReference type="SUPFAM" id="SSF52151">
    <property type="entry name" value="FabD/lysophospholipase-like"/>
    <property type="match status" value="1"/>
</dbReference>
<evidence type="ECO:0000313" key="8">
    <source>
        <dbReference type="Proteomes" id="UP001596455"/>
    </source>
</evidence>
<dbReference type="PANTHER" id="PTHR14226">
    <property type="entry name" value="NEUROPATHY TARGET ESTERASE/SWISS CHEESE D.MELANOGASTER"/>
    <property type="match status" value="1"/>
</dbReference>
<keyword evidence="1 4" id="KW-0378">Hydrolase</keyword>
<evidence type="ECO:0000259" key="6">
    <source>
        <dbReference type="PROSITE" id="PS51635"/>
    </source>
</evidence>
<keyword evidence="3 4" id="KW-0443">Lipid metabolism</keyword>
<keyword evidence="8" id="KW-1185">Reference proteome</keyword>
<comment type="caution">
    <text evidence="7">The sequence shown here is derived from an EMBL/GenBank/DDBJ whole genome shotgun (WGS) entry which is preliminary data.</text>
</comment>
<dbReference type="PANTHER" id="PTHR14226:SF57">
    <property type="entry name" value="BLR7027 PROTEIN"/>
    <property type="match status" value="1"/>
</dbReference>
<evidence type="ECO:0000313" key="7">
    <source>
        <dbReference type="EMBL" id="MFC7403698.1"/>
    </source>
</evidence>
<proteinExistence type="predicted"/>
<dbReference type="PROSITE" id="PS51635">
    <property type="entry name" value="PNPLA"/>
    <property type="match status" value="1"/>
</dbReference>
<protein>
    <submittedName>
        <fullName evidence="7">Patatin-like phospholipase family protein</fullName>
    </submittedName>
</protein>
<feature type="domain" description="PNPLA" evidence="6">
    <location>
        <begin position="21"/>
        <end position="329"/>
    </location>
</feature>
<dbReference type="InterPro" id="IPR002641">
    <property type="entry name" value="PNPLA_dom"/>
</dbReference>
<sequence length="520" mass="56867">MRAQEVLGSLRNRHRRQTTGLVLSGGGARSDFQIGALRYLYDRVGITPQVIVGTSAGSILASVLAQSEDPDEQRRSLATLERLWGEMRTSSDMFTPYEWFDRLRRRGPEWMAVLQKRQQRQNPLGRTFARAATTSTAPRAQGTTRPAGPRPAAGPFAPGGPLDPAVVRDRLRTMAANRPWPPAREDHGETGGTVGVVEFLAALREVGRARPDLELILRGAEREKAMYRPGPLVERLVEPEVFDAARVASSGVTLRIAVVALESGELRYVTEDGHLVDRANRPLGGAAVDLVDAVRASCAIPAVFRPVPLGEETYVDGGVRETLPAEIATDHLRVDRCYAVVASPPGVPYEDGYAEKDMLSVVLRATAGIMADEGLRDEVEKARRDGAVVIAPELNLHDLLTVDPGLTAISMDYGYLRAAEAVRGATTAQAQLTRDVIRLRRQIWQLEESLLAELATPAEPGAPVSSAPSQPDLSDLAVLKRRLRDLVEHLPADRRPPEAGRWWLTFERHAFDVAVTPGWT</sequence>
<feature type="region of interest" description="Disordered" evidence="5">
    <location>
        <begin position="130"/>
        <end position="165"/>
    </location>
</feature>
<dbReference type="RefSeq" id="WP_382390405.1">
    <property type="nucleotide sequence ID" value="NZ_JBHTCQ010000001.1"/>
</dbReference>
<feature type="active site" description="Proton acceptor" evidence="4">
    <location>
        <position position="316"/>
    </location>
</feature>
<evidence type="ECO:0000256" key="5">
    <source>
        <dbReference type="SAM" id="MobiDB-lite"/>
    </source>
</evidence>
<gene>
    <name evidence="7" type="ORF">ACFQQL_01150</name>
</gene>
<dbReference type="EMBL" id="JBHTCQ010000001">
    <property type="protein sequence ID" value="MFC7403698.1"/>
    <property type="molecule type" value="Genomic_DNA"/>
</dbReference>
<evidence type="ECO:0000256" key="4">
    <source>
        <dbReference type="PROSITE-ProRule" id="PRU01161"/>
    </source>
</evidence>
<evidence type="ECO:0000256" key="1">
    <source>
        <dbReference type="ARBA" id="ARBA00022801"/>
    </source>
</evidence>
<comment type="caution">
    <text evidence="4">Lacks conserved residue(s) required for the propagation of feature annotation.</text>
</comment>
<dbReference type="Gene3D" id="3.40.1090.10">
    <property type="entry name" value="Cytosolic phospholipase A2 catalytic domain"/>
    <property type="match status" value="2"/>
</dbReference>
<keyword evidence="2 4" id="KW-0442">Lipid degradation</keyword>
<organism evidence="7 8">
    <name type="scientific">Georgenia alba</name>
    <dbReference type="NCBI Taxonomy" id="2233858"/>
    <lineage>
        <taxon>Bacteria</taxon>
        <taxon>Bacillati</taxon>
        <taxon>Actinomycetota</taxon>
        <taxon>Actinomycetes</taxon>
        <taxon>Micrococcales</taxon>
        <taxon>Bogoriellaceae</taxon>
        <taxon>Georgenia</taxon>
    </lineage>
</organism>
<dbReference type="InterPro" id="IPR016035">
    <property type="entry name" value="Acyl_Trfase/lysoPLipase"/>
</dbReference>
<feature type="short sequence motif" description="DGA/G" evidence="4">
    <location>
        <begin position="316"/>
        <end position="318"/>
    </location>
</feature>
<feature type="active site" description="Nucleophile" evidence="4">
    <location>
        <position position="55"/>
    </location>
</feature>
<evidence type="ECO:0000256" key="3">
    <source>
        <dbReference type="ARBA" id="ARBA00023098"/>
    </source>
</evidence>